<dbReference type="OrthoDB" id="3698947at2"/>
<dbReference type="RefSeq" id="WP_075978738.1">
    <property type="nucleotide sequence ID" value="NZ_MKQR01000032.1"/>
</dbReference>
<feature type="transmembrane region" description="Helical" evidence="1">
    <location>
        <begin position="38"/>
        <end position="59"/>
    </location>
</feature>
<sequence length="66" mass="7565">MSEGNPLKRGLWLVLRGYVLLMAIIFSLLWAIESLGPYLPWIGGLIALGTVTWIAIAVIRWRRSRW</sequence>
<accession>A0A1Q9LC08</accession>
<reference evidence="2 3" key="1">
    <citation type="submission" date="2016-10" db="EMBL/GenBank/DDBJ databases">
        <title>The Draft Genome Sequence of Actinokineospora bangkokensis 44EHWT reveals the biosynthetic pathway of antifungal compounds Thailandins with unusual extender unit butylmalonyl-CoA.</title>
        <authorList>
            <person name="Greule A."/>
            <person name="Intra B."/>
            <person name="Flemming S."/>
            <person name="Rommel M.G."/>
            <person name="Panbangred W."/>
            <person name="Bechthold A."/>
        </authorList>
    </citation>
    <scope>NUCLEOTIDE SEQUENCE [LARGE SCALE GENOMIC DNA]</scope>
    <source>
        <strain evidence="2 3">44EHW</strain>
    </source>
</reference>
<evidence type="ECO:0000256" key="1">
    <source>
        <dbReference type="SAM" id="Phobius"/>
    </source>
</evidence>
<name>A0A1Q9LC08_9PSEU</name>
<dbReference type="AlphaFoldDB" id="A0A1Q9LC08"/>
<keyword evidence="1" id="KW-1133">Transmembrane helix</keyword>
<keyword evidence="1" id="KW-0472">Membrane</keyword>
<evidence type="ECO:0000313" key="3">
    <source>
        <dbReference type="Proteomes" id="UP000186040"/>
    </source>
</evidence>
<organism evidence="2 3">
    <name type="scientific">Actinokineospora bangkokensis</name>
    <dbReference type="NCBI Taxonomy" id="1193682"/>
    <lineage>
        <taxon>Bacteria</taxon>
        <taxon>Bacillati</taxon>
        <taxon>Actinomycetota</taxon>
        <taxon>Actinomycetes</taxon>
        <taxon>Pseudonocardiales</taxon>
        <taxon>Pseudonocardiaceae</taxon>
        <taxon>Actinokineospora</taxon>
    </lineage>
</organism>
<dbReference type="EMBL" id="MKQR01000032">
    <property type="protein sequence ID" value="OLR89553.1"/>
    <property type="molecule type" value="Genomic_DNA"/>
</dbReference>
<gene>
    <name evidence="2" type="ORF">BJP25_05610</name>
</gene>
<feature type="transmembrane region" description="Helical" evidence="1">
    <location>
        <begin position="12"/>
        <end position="32"/>
    </location>
</feature>
<evidence type="ECO:0008006" key="4">
    <source>
        <dbReference type="Google" id="ProtNLM"/>
    </source>
</evidence>
<proteinExistence type="predicted"/>
<evidence type="ECO:0000313" key="2">
    <source>
        <dbReference type="EMBL" id="OLR89553.1"/>
    </source>
</evidence>
<keyword evidence="1" id="KW-0812">Transmembrane</keyword>
<protein>
    <recommendedName>
        <fullName evidence="4">DUF4175 domain-containing protein</fullName>
    </recommendedName>
</protein>
<comment type="caution">
    <text evidence="2">The sequence shown here is derived from an EMBL/GenBank/DDBJ whole genome shotgun (WGS) entry which is preliminary data.</text>
</comment>
<keyword evidence="3" id="KW-1185">Reference proteome</keyword>
<dbReference type="STRING" id="1193682.BJP25_05610"/>
<dbReference type="Proteomes" id="UP000186040">
    <property type="component" value="Unassembled WGS sequence"/>
</dbReference>